<gene>
    <name evidence="9" type="ORF">SAMN04488047_10920</name>
</gene>
<evidence type="ECO:0000256" key="8">
    <source>
        <dbReference type="SAM" id="Phobius"/>
    </source>
</evidence>
<dbReference type="GO" id="GO:0030001">
    <property type="term" value="P:metal ion transport"/>
    <property type="evidence" value="ECO:0007669"/>
    <property type="project" value="UniProtKB-ARBA"/>
</dbReference>
<feature type="transmembrane region" description="Helical" evidence="8">
    <location>
        <begin position="132"/>
        <end position="153"/>
    </location>
</feature>
<feature type="transmembrane region" description="Helical" evidence="8">
    <location>
        <begin position="310"/>
        <end position="333"/>
    </location>
</feature>
<proteinExistence type="predicted"/>
<dbReference type="Pfam" id="PF02386">
    <property type="entry name" value="TrkH"/>
    <property type="match status" value="1"/>
</dbReference>
<evidence type="ECO:0000256" key="2">
    <source>
        <dbReference type="ARBA" id="ARBA00022448"/>
    </source>
</evidence>
<feature type="transmembrane region" description="Helical" evidence="8">
    <location>
        <begin position="442"/>
        <end position="466"/>
    </location>
</feature>
<dbReference type="GO" id="GO:0005886">
    <property type="term" value="C:plasma membrane"/>
    <property type="evidence" value="ECO:0007669"/>
    <property type="project" value="UniProtKB-SubCell"/>
</dbReference>
<dbReference type="Proteomes" id="UP000199356">
    <property type="component" value="Unassembled WGS sequence"/>
</dbReference>
<keyword evidence="4 8" id="KW-0812">Transmembrane</keyword>
<feature type="transmembrane region" description="Helical" evidence="8">
    <location>
        <begin position="473"/>
        <end position="495"/>
    </location>
</feature>
<feature type="transmembrane region" description="Helical" evidence="8">
    <location>
        <begin position="280"/>
        <end position="298"/>
    </location>
</feature>
<dbReference type="PANTHER" id="PTHR32024">
    <property type="entry name" value="TRK SYSTEM POTASSIUM UPTAKE PROTEIN TRKG-RELATED"/>
    <property type="match status" value="1"/>
</dbReference>
<evidence type="ECO:0000256" key="7">
    <source>
        <dbReference type="ARBA" id="ARBA00023136"/>
    </source>
</evidence>
<evidence type="ECO:0000256" key="4">
    <source>
        <dbReference type="ARBA" id="ARBA00022692"/>
    </source>
</evidence>
<reference evidence="9 10" key="1">
    <citation type="submission" date="2016-10" db="EMBL/GenBank/DDBJ databases">
        <authorList>
            <person name="de Groot N.N."/>
        </authorList>
    </citation>
    <scope>NUCLEOTIDE SEQUENCE [LARGE SCALE GENOMIC DNA]</scope>
    <source>
        <strain evidence="9 10">DSM 19547</strain>
    </source>
</reference>
<evidence type="ECO:0000256" key="6">
    <source>
        <dbReference type="ARBA" id="ARBA00023065"/>
    </source>
</evidence>
<dbReference type="AlphaFoldDB" id="A0A1I5RP61"/>
<keyword evidence="2" id="KW-0813">Transport</keyword>
<dbReference type="OrthoDB" id="7818483at2"/>
<name>A0A1I5RP61_9RHOB</name>
<dbReference type="RefSeq" id="WP_093422148.1">
    <property type="nucleotide sequence ID" value="NZ_FOXA01000009.1"/>
</dbReference>
<protein>
    <submittedName>
        <fullName evidence="9">Trk system potassium uptake protein TrkH</fullName>
    </submittedName>
</protein>
<feature type="transmembrane region" description="Helical" evidence="8">
    <location>
        <begin position="39"/>
        <end position="60"/>
    </location>
</feature>
<feature type="transmembrane region" description="Helical" evidence="8">
    <location>
        <begin position="102"/>
        <end position="120"/>
    </location>
</feature>
<keyword evidence="5 8" id="KW-1133">Transmembrane helix</keyword>
<organism evidence="9 10">
    <name type="scientific">Tranquillimonas alkanivorans</name>
    <dbReference type="NCBI Taxonomy" id="441119"/>
    <lineage>
        <taxon>Bacteria</taxon>
        <taxon>Pseudomonadati</taxon>
        <taxon>Pseudomonadota</taxon>
        <taxon>Alphaproteobacteria</taxon>
        <taxon>Rhodobacterales</taxon>
        <taxon>Roseobacteraceae</taxon>
        <taxon>Tranquillimonas</taxon>
    </lineage>
</organism>
<dbReference type="PANTHER" id="PTHR32024:SF3">
    <property type="entry name" value="TRK SYSTEM POTASSIUM UPTAKE PROTEIN"/>
    <property type="match status" value="1"/>
</dbReference>
<comment type="subcellular location">
    <subcellularLocation>
        <location evidence="1">Cell membrane</location>
        <topology evidence="1">Multi-pass membrane protein</topology>
    </subcellularLocation>
</comment>
<accession>A0A1I5RP61</accession>
<dbReference type="EMBL" id="FOXA01000009">
    <property type="protein sequence ID" value="SFP60342.1"/>
    <property type="molecule type" value="Genomic_DNA"/>
</dbReference>
<keyword evidence="10" id="KW-1185">Reference proteome</keyword>
<feature type="transmembrane region" description="Helical" evidence="8">
    <location>
        <begin position="353"/>
        <end position="379"/>
    </location>
</feature>
<feature type="transmembrane region" description="Helical" evidence="8">
    <location>
        <begin position="196"/>
        <end position="220"/>
    </location>
</feature>
<evidence type="ECO:0000313" key="10">
    <source>
        <dbReference type="Proteomes" id="UP000199356"/>
    </source>
</evidence>
<evidence type="ECO:0000256" key="3">
    <source>
        <dbReference type="ARBA" id="ARBA00022475"/>
    </source>
</evidence>
<evidence type="ECO:0000256" key="5">
    <source>
        <dbReference type="ARBA" id="ARBA00022989"/>
    </source>
</evidence>
<feature type="transmembrane region" description="Helical" evidence="8">
    <location>
        <begin position="72"/>
        <end position="90"/>
    </location>
</feature>
<evidence type="ECO:0000313" key="9">
    <source>
        <dbReference type="EMBL" id="SFP60342.1"/>
    </source>
</evidence>
<sequence length="502" mass="53492">MRRLFSRLPFAVILIALGAVAMLPPAIHAFSLRDYDTARAFFYSAILFLLLFALLSVAFGGRFPQKRVRSHLVTLAAAYVLLPVMLAVPFHESVPATRFFGVWFEMASCLTTTGATLFAPERLPEAVHLWRAIVGWLGGFLTWVTAIAILAPLNLGGFEVVSGEEVGEGAATVTQITRVADGSERLLRFSWHLAPVYFGLTLALWIGLIMAGAEPLNAVIHAMSTLATSGISPGEGPESGLVGEALIFGFLIFAVSRMTFSGDVAGRGPRRLRKDPEMQMGAIIVALVPLFLFLRHWAGAYDVADESNIAAGLGALWGAVFTTLSFLTTTGFVSEAWDTARDWSGLPTPGLVLMGLSLIGGGVATTAGGVKLLRIYALYKHGVREMERLVHPNSVGGAGTAARRIRRKGAYVAWIFFMLFAISIALSMGAFALTGLSFEASTVLTIAALSTTGPLAEVAAAAPIVYADLTDAALAIFAAGMVLGRLETLALIALFNPDLWRS</sequence>
<dbReference type="STRING" id="441119.SAMN04488047_10920"/>
<keyword evidence="6" id="KW-0406">Ion transport</keyword>
<feature type="transmembrane region" description="Helical" evidence="8">
    <location>
        <begin position="411"/>
        <end position="436"/>
    </location>
</feature>
<keyword evidence="7 8" id="KW-0472">Membrane</keyword>
<feature type="transmembrane region" description="Helical" evidence="8">
    <location>
        <begin position="241"/>
        <end position="260"/>
    </location>
</feature>
<dbReference type="InterPro" id="IPR003445">
    <property type="entry name" value="Cat_transpt"/>
</dbReference>
<evidence type="ECO:0000256" key="1">
    <source>
        <dbReference type="ARBA" id="ARBA00004651"/>
    </source>
</evidence>
<dbReference type="GO" id="GO:0008324">
    <property type="term" value="F:monoatomic cation transmembrane transporter activity"/>
    <property type="evidence" value="ECO:0007669"/>
    <property type="project" value="InterPro"/>
</dbReference>
<keyword evidence="3" id="KW-1003">Cell membrane</keyword>